<dbReference type="SMART" id="SM00869">
    <property type="entry name" value="Autotransporter"/>
    <property type="match status" value="1"/>
</dbReference>
<protein>
    <recommendedName>
        <fullName evidence="6">Autotransporter domain-containing protein</fullName>
    </recommendedName>
</protein>
<dbReference type="EMBL" id="BPRB01000162">
    <property type="protein sequence ID" value="GJE60749.1"/>
    <property type="molecule type" value="Genomic_DNA"/>
</dbReference>
<dbReference type="Gene3D" id="2.40.160.20">
    <property type="match status" value="1"/>
</dbReference>
<organism evidence="7 8">
    <name type="scientific">Methylobacterium trifolii</name>
    <dbReference type="NCBI Taxonomy" id="1003092"/>
    <lineage>
        <taxon>Bacteria</taxon>
        <taxon>Pseudomonadati</taxon>
        <taxon>Pseudomonadota</taxon>
        <taxon>Alphaproteobacteria</taxon>
        <taxon>Hyphomicrobiales</taxon>
        <taxon>Methylobacteriaceae</taxon>
        <taxon>Methylobacterium</taxon>
    </lineage>
</organism>
<evidence type="ECO:0000256" key="3">
    <source>
        <dbReference type="ARBA" id="ARBA00023136"/>
    </source>
</evidence>
<dbReference type="SUPFAM" id="SSF103515">
    <property type="entry name" value="Autotransporter"/>
    <property type="match status" value="1"/>
</dbReference>
<dbReference type="Pfam" id="PF03797">
    <property type="entry name" value="Autotransporter"/>
    <property type="match status" value="1"/>
</dbReference>
<evidence type="ECO:0000313" key="8">
    <source>
        <dbReference type="Proteomes" id="UP001055057"/>
    </source>
</evidence>
<accession>A0ABQ4TZR7</accession>
<comment type="caution">
    <text evidence="7">The sequence shown here is derived from an EMBL/GenBank/DDBJ whole genome shotgun (WGS) entry which is preliminary data.</text>
</comment>
<evidence type="ECO:0000259" key="6">
    <source>
        <dbReference type="PROSITE" id="PS51208"/>
    </source>
</evidence>
<sequence length="628" mass="65616">MNASRISGIGVATEALTTALITNTTAFQSQTSALIGAPGNPSPLQEGGGIWTRGIGGTFDTRTNGSIAVGSDRAGNPPQLNGCNTRTFSNYSGLQLGTDISRLNIDGANIHLGVTAGYSELSLRSPTNNGVLTADLQIPFVGFYGAVTKGGFYLDGQVRWDFFQGRLANANEGVFGQRLDAGSLSLIGNTGYQVQLGNGWFVEPSVGGVYSEAKLDPFTGTGNRYFQTYDRRQTPAAAAQTSNIESILGRASVRVGTTVALDGLVLQPFVTASVFHEFAGAVRTSIVTLNGGALGDPNPRGLDTTAQLTSGRVGTYGQFALGIAGQVAPGWIGYVRGDYRTGDHVEGWGLSGGLRYQFAPEAVAARALISKDQAPTPVAIAEPVRWTGFSVGVAVGGNWGQTRQSFPVAGNPVLNPPTVNPSQTPAFTVDPLSFSGARVAQPHVAGILAGGGIGADYQFGSIVVGLAGDVDWTNGRGGRSCPNAIYYTCESELDLLVLGTARVGYATGRSLFYVKGGGAFGEITERFRDNSGGQPLFSYRTVPSSTARSSSTGWTLGAGVEFALGRNWSAKAEYMHYELEAKRVALQPAGYVANAQHTGDLVKIGLNYRFSVASSAPVEPARAVIAKY</sequence>
<dbReference type="InterPro" id="IPR027385">
    <property type="entry name" value="Beta-barrel_OMP"/>
</dbReference>
<comment type="similarity">
    <text evidence="5">Belongs to the Omp25/RopB family.</text>
</comment>
<keyword evidence="8" id="KW-1185">Reference proteome</keyword>
<dbReference type="Pfam" id="PF13505">
    <property type="entry name" value="OMP_b-brl"/>
    <property type="match status" value="1"/>
</dbReference>
<evidence type="ECO:0000256" key="4">
    <source>
        <dbReference type="ARBA" id="ARBA00023237"/>
    </source>
</evidence>
<dbReference type="InterPro" id="IPR011250">
    <property type="entry name" value="OMP/PagP_B-barrel"/>
</dbReference>
<dbReference type="SUPFAM" id="SSF56925">
    <property type="entry name" value="OMPA-like"/>
    <property type="match status" value="1"/>
</dbReference>
<gene>
    <name evidence="7" type="ORF">MPOCJGCO_2865</name>
</gene>
<dbReference type="PANTHER" id="PTHR34001:SF3">
    <property type="entry name" value="BLL7405 PROTEIN"/>
    <property type="match status" value="1"/>
</dbReference>
<reference evidence="7" key="1">
    <citation type="journal article" date="2021" name="Front. Microbiol.">
        <title>Comprehensive Comparative Genomics and Phenotyping of Methylobacterium Species.</title>
        <authorList>
            <person name="Alessa O."/>
            <person name="Ogura Y."/>
            <person name="Fujitani Y."/>
            <person name="Takami H."/>
            <person name="Hayashi T."/>
            <person name="Sahin N."/>
            <person name="Tani A."/>
        </authorList>
    </citation>
    <scope>NUCLEOTIDE SEQUENCE</scope>
    <source>
        <strain evidence="7">DSM 23632</strain>
    </source>
</reference>
<name>A0ABQ4TZR7_9HYPH</name>
<dbReference type="InterPro" id="IPR036709">
    <property type="entry name" value="Autotransporte_beta_dom_sf"/>
</dbReference>
<dbReference type="NCBIfam" id="TIGR01414">
    <property type="entry name" value="autotrans_barl"/>
    <property type="match status" value="1"/>
</dbReference>
<proteinExistence type="inferred from homology"/>
<evidence type="ECO:0000256" key="2">
    <source>
        <dbReference type="ARBA" id="ARBA00022729"/>
    </source>
</evidence>
<keyword evidence="4" id="KW-0998">Cell outer membrane</keyword>
<evidence type="ECO:0000256" key="5">
    <source>
        <dbReference type="ARBA" id="ARBA00038306"/>
    </source>
</evidence>
<dbReference type="InterPro" id="IPR006315">
    <property type="entry name" value="OM_autotransptr_brl_dom"/>
</dbReference>
<dbReference type="PANTHER" id="PTHR34001">
    <property type="entry name" value="BLL7405 PROTEIN"/>
    <property type="match status" value="1"/>
</dbReference>
<dbReference type="InterPro" id="IPR051692">
    <property type="entry name" value="OMP-like"/>
</dbReference>
<feature type="domain" description="Autotransporter" evidence="6">
    <location>
        <begin position="43"/>
        <end position="358"/>
    </location>
</feature>
<comment type="subcellular location">
    <subcellularLocation>
        <location evidence="1">Cell outer membrane</location>
    </subcellularLocation>
</comment>
<dbReference type="InterPro" id="IPR005546">
    <property type="entry name" value="Autotransporte_beta"/>
</dbReference>
<evidence type="ECO:0000256" key="1">
    <source>
        <dbReference type="ARBA" id="ARBA00004442"/>
    </source>
</evidence>
<dbReference type="PROSITE" id="PS51208">
    <property type="entry name" value="AUTOTRANSPORTER"/>
    <property type="match status" value="1"/>
</dbReference>
<evidence type="ECO:0000313" key="7">
    <source>
        <dbReference type="EMBL" id="GJE60749.1"/>
    </source>
</evidence>
<keyword evidence="3" id="KW-0472">Membrane</keyword>
<dbReference type="Proteomes" id="UP001055057">
    <property type="component" value="Unassembled WGS sequence"/>
</dbReference>
<reference evidence="7" key="2">
    <citation type="submission" date="2021-08" db="EMBL/GenBank/DDBJ databases">
        <authorList>
            <person name="Tani A."/>
            <person name="Ola A."/>
            <person name="Ogura Y."/>
            <person name="Katsura K."/>
            <person name="Hayashi T."/>
        </authorList>
    </citation>
    <scope>NUCLEOTIDE SEQUENCE</scope>
    <source>
        <strain evidence="7">DSM 23632</strain>
    </source>
</reference>
<keyword evidence="2" id="KW-0732">Signal</keyword>
<dbReference type="Gene3D" id="2.40.128.130">
    <property type="entry name" value="Autotransporter beta-domain"/>
    <property type="match status" value="1"/>
</dbReference>